<sequence length="191" mass="22577">MNWQNNIVKKIYDLVEDTCKNSPTRPYAAWTHHILIVYEIAKDLAIKYDADIEICELSALLHDYSSVSWIWPQEDHHIYGAKLSEEILLKYAYPKEKIEHVKSCILSHRWSKRMEFESLEAQIIANADAMAHFYCVDSLLYLAYIVHKMNVDEWTKWVLNKLENSYNKLSSDAKELIDSRYEAIKMIFIKN</sequence>
<name>K2G956_9BACT</name>
<comment type="caution">
    <text evidence="2">The sequence shown here is derived from an EMBL/GenBank/DDBJ whole genome shotgun (WGS) entry which is preliminary data.</text>
</comment>
<dbReference type="AlphaFoldDB" id="K2G956"/>
<dbReference type="Pfam" id="PF01966">
    <property type="entry name" value="HD"/>
    <property type="match status" value="1"/>
</dbReference>
<protein>
    <recommendedName>
        <fullName evidence="1">HD domain-containing protein</fullName>
    </recommendedName>
</protein>
<feature type="domain" description="HD" evidence="1">
    <location>
        <begin position="32"/>
        <end position="130"/>
    </location>
</feature>
<evidence type="ECO:0000259" key="1">
    <source>
        <dbReference type="Pfam" id="PF01966"/>
    </source>
</evidence>
<evidence type="ECO:0000313" key="2">
    <source>
        <dbReference type="EMBL" id="EKE26644.1"/>
    </source>
</evidence>
<dbReference type="InterPro" id="IPR006674">
    <property type="entry name" value="HD_domain"/>
</dbReference>
<accession>K2G956</accession>
<organism evidence="2">
    <name type="scientific">uncultured bacterium</name>
    <name type="common">gcode 4</name>
    <dbReference type="NCBI Taxonomy" id="1234023"/>
    <lineage>
        <taxon>Bacteria</taxon>
        <taxon>environmental samples</taxon>
    </lineage>
</organism>
<dbReference type="CDD" id="cd00077">
    <property type="entry name" value="HDc"/>
    <property type="match status" value="1"/>
</dbReference>
<gene>
    <name evidence="2" type="ORF">ACD_4C00209G0003</name>
</gene>
<dbReference type="Gene3D" id="1.10.3210.10">
    <property type="entry name" value="Hypothetical protein af1432"/>
    <property type="match status" value="1"/>
</dbReference>
<reference evidence="2" key="1">
    <citation type="journal article" date="2012" name="Science">
        <title>Fermentation, hydrogen, and sulfur metabolism in multiple uncultivated bacterial phyla.</title>
        <authorList>
            <person name="Wrighton K.C."/>
            <person name="Thomas B.C."/>
            <person name="Sharon I."/>
            <person name="Miller C.S."/>
            <person name="Castelle C.J."/>
            <person name="VerBerkmoes N.C."/>
            <person name="Wilkins M.J."/>
            <person name="Hettich R.L."/>
            <person name="Lipton M.S."/>
            <person name="Williams K.H."/>
            <person name="Long P.E."/>
            <person name="Banfield J.F."/>
        </authorList>
    </citation>
    <scope>NUCLEOTIDE SEQUENCE [LARGE SCALE GENOMIC DNA]</scope>
</reference>
<dbReference type="InterPro" id="IPR003607">
    <property type="entry name" value="HD/PDEase_dom"/>
</dbReference>
<proteinExistence type="predicted"/>
<dbReference type="SUPFAM" id="SSF109604">
    <property type="entry name" value="HD-domain/PDEase-like"/>
    <property type="match status" value="1"/>
</dbReference>
<dbReference type="EMBL" id="AMFJ01000725">
    <property type="protein sequence ID" value="EKE26644.1"/>
    <property type="molecule type" value="Genomic_DNA"/>
</dbReference>